<evidence type="ECO:0000256" key="2">
    <source>
        <dbReference type="ARBA" id="ARBA00049661"/>
    </source>
</evidence>
<evidence type="ECO:0000259" key="3">
    <source>
        <dbReference type="Pfam" id="PF02771"/>
    </source>
</evidence>
<comment type="caution">
    <text evidence="5">The sequence shown here is derived from an EMBL/GenBank/DDBJ whole genome shotgun (WGS) entry which is preliminary data.</text>
</comment>
<reference evidence="5 6" key="1">
    <citation type="journal article" date="2014" name="Nature">
        <title>An environmental bacterial taxon with a large and distinct metabolic repertoire.</title>
        <authorList>
            <person name="Wilson M.C."/>
            <person name="Mori T."/>
            <person name="Ruckert C."/>
            <person name="Uria A.R."/>
            <person name="Helf M.J."/>
            <person name="Takada K."/>
            <person name="Gernert C."/>
            <person name="Steffens U.A."/>
            <person name="Heycke N."/>
            <person name="Schmitt S."/>
            <person name="Rinke C."/>
            <person name="Helfrich E.J."/>
            <person name="Brachmann A.O."/>
            <person name="Gurgui C."/>
            <person name="Wakimoto T."/>
            <person name="Kracht M."/>
            <person name="Crusemann M."/>
            <person name="Hentschel U."/>
            <person name="Abe I."/>
            <person name="Matsunaga S."/>
            <person name="Kalinowski J."/>
            <person name="Takeyama H."/>
            <person name="Piel J."/>
        </authorList>
    </citation>
    <scope>NUCLEOTIDE SEQUENCE [LARGE SCALE GENOMIC DNA]</scope>
    <source>
        <strain evidence="6">TSY2</strain>
    </source>
</reference>
<dbReference type="GO" id="GO:0050660">
    <property type="term" value="F:flavin adenine dinucleotide binding"/>
    <property type="evidence" value="ECO:0007669"/>
    <property type="project" value="InterPro"/>
</dbReference>
<dbReference type="PANTHER" id="PTHR48083:SF19">
    <property type="entry name" value="FLAVIN-DEPENDENT MONOOXYGENASE, OXYGENASE SUBUNIT HSAA"/>
    <property type="match status" value="1"/>
</dbReference>
<keyword evidence="6" id="KW-1185">Reference proteome</keyword>
<organism evidence="5 6">
    <name type="scientific">Candidatus Entotheonella gemina</name>
    <dbReference type="NCBI Taxonomy" id="1429439"/>
    <lineage>
        <taxon>Bacteria</taxon>
        <taxon>Pseudomonadati</taxon>
        <taxon>Nitrospinota/Tectimicrobiota group</taxon>
        <taxon>Candidatus Tectimicrobiota</taxon>
        <taxon>Candidatus Entotheonellia</taxon>
        <taxon>Candidatus Entotheonellales</taxon>
        <taxon>Candidatus Entotheonellaceae</taxon>
        <taxon>Candidatus Entotheonella</taxon>
    </lineage>
</organism>
<evidence type="ECO:0000256" key="1">
    <source>
        <dbReference type="ARBA" id="ARBA00023002"/>
    </source>
</evidence>
<proteinExistence type="inferred from homology"/>
<dbReference type="Gene3D" id="2.40.110.10">
    <property type="entry name" value="Butyryl-CoA Dehydrogenase, subunit A, domain 2"/>
    <property type="match status" value="1"/>
</dbReference>
<dbReference type="InterPro" id="IPR037069">
    <property type="entry name" value="AcylCoA_DH/ox_N_sf"/>
</dbReference>
<dbReference type="InterPro" id="IPR013786">
    <property type="entry name" value="AcylCoA_DH/ox_N"/>
</dbReference>
<dbReference type="HOGENOM" id="CLU_018204_2_0_7"/>
<sequence length="309" mass="34348">MGFEPDRQEWIRRAAELVPMLRERAAETEARRCIPQDIVDTLHASEVLRAVQPKRFGGLGYDFRLAFDIAAELGRGCGSTAWCYGVWSSHTWLVGMFPERAQEAYWADSPETLSSTSFNPARGTVTVVPGGYQVAGQWDFSSGCDAASWVLLVGNGPNGQLFMMLPRSDYTIEDTWFVSGLRGTGSKDIRVANAFVPEHRTVLIQDMREARTPGRKVHDTADYRIPLRSLLSFTLASPVLGMAQGVLDVFEDQMRSAVSTRDGKKRAEAASIQIRLSESAAEVYTARLILHHDTREIFARARCGDMPTL</sequence>
<dbReference type="InterPro" id="IPR046373">
    <property type="entry name" value="Acyl-CoA_Oxase/DH_mid-dom_sf"/>
</dbReference>
<dbReference type="InterPro" id="IPR050741">
    <property type="entry name" value="Acyl-CoA_dehydrogenase"/>
</dbReference>
<dbReference type="Proteomes" id="UP000019140">
    <property type="component" value="Unassembled WGS sequence"/>
</dbReference>
<evidence type="ECO:0000313" key="5">
    <source>
        <dbReference type="EMBL" id="ETX09211.1"/>
    </source>
</evidence>
<dbReference type="InterPro" id="IPR013107">
    <property type="entry name" value="Acyl-CoA_DH_C"/>
</dbReference>
<dbReference type="Pfam" id="PF02771">
    <property type="entry name" value="Acyl-CoA_dh_N"/>
    <property type="match status" value="1"/>
</dbReference>
<protein>
    <recommendedName>
        <fullName evidence="7">Acyl-CoA dehydrogenase C-terminal domain-containing protein</fullName>
    </recommendedName>
</protein>
<gene>
    <name evidence="5" type="ORF">ETSY2_00840</name>
</gene>
<dbReference type="GO" id="GO:0016712">
    <property type="term" value="F:oxidoreductase activity, acting on paired donors, with incorporation or reduction of molecular oxygen, reduced flavin or flavoprotein as one donor, and incorporation of one atom of oxygen"/>
    <property type="evidence" value="ECO:0007669"/>
    <property type="project" value="TreeGrafter"/>
</dbReference>
<feature type="domain" description="Acyl-CoA dehydrogenase/oxidase N-terminal" evidence="3">
    <location>
        <begin position="21"/>
        <end position="106"/>
    </location>
</feature>
<dbReference type="InterPro" id="IPR009100">
    <property type="entry name" value="AcylCoA_DH/oxidase_NM_dom_sf"/>
</dbReference>
<comment type="similarity">
    <text evidence="2">Belongs to the HpaH/HsaA monooxygenase family.</text>
</comment>
<name>W4MGZ6_9BACT</name>
<feature type="domain" description="Acyl-CoA dehydrogenase C-terminal" evidence="4">
    <location>
        <begin position="234"/>
        <end position="302"/>
    </location>
</feature>
<accession>W4MGZ6</accession>
<dbReference type="GO" id="GO:0003995">
    <property type="term" value="F:acyl-CoA dehydrogenase activity"/>
    <property type="evidence" value="ECO:0007669"/>
    <property type="project" value="TreeGrafter"/>
</dbReference>
<feature type="non-terminal residue" evidence="5">
    <location>
        <position position="309"/>
    </location>
</feature>
<evidence type="ECO:0008006" key="7">
    <source>
        <dbReference type="Google" id="ProtNLM"/>
    </source>
</evidence>
<evidence type="ECO:0000313" key="6">
    <source>
        <dbReference type="Proteomes" id="UP000019140"/>
    </source>
</evidence>
<evidence type="ECO:0000259" key="4">
    <source>
        <dbReference type="Pfam" id="PF08028"/>
    </source>
</evidence>
<dbReference type="Gene3D" id="1.10.540.10">
    <property type="entry name" value="Acyl-CoA dehydrogenase/oxidase, N-terminal domain"/>
    <property type="match status" value="1"/>
</dbReference>
<dbReference type="GO" id="GO:0005737">
    <property type="term" value="C:cytoplasm"/>
    <property type="evidence" value="ECO:0007669"/>
    <property type="project" value="TreeGrafter"/>
</dbReference>
<dbReference type="GO" id="GO:0033539">
    <property type="term" value="P:fatty acid beta-oxidation using acyl-CoA dehydrogenase"/>
    <property type="evidence" value="ECO:0007669"/>
    <property type="project" value="TreeGrafter"/>
</dbReference>
<dbReference type="Pfam" id="PF08028">
    <property type="entry name" value="Acyl-CoA_dh_2"/>
    <property type="match status" value="1"/>
</dbReference>
<keyword evidence="1" id="KW-0560">Oxidoreductase</keyword>
<dbReference type="EMBL" id="AZHX01000029">
    <property type="protein sequence ID" value="ETX09211.1"/>
    <property type="molecule type" value="Genomic_DNA"/>
</dbReference>
<dbReference type="PANTHER" id="PTHR48083">
    <property type="entry name" value="MEDIUM-CHAIN SPECIFIC ACYL-COA DEHYDROGENASE, MITOCHONDRIAL-RELATED"/>
    <property type="match status" value="1"/>
</dbReference>
<dbReference type="Gene3D" id="1.20.140.10">
    <property type="entry name" value="Butyryl-CoA Dehydrogenase, subunit A, domain 3"/>
    <property type="match status" value="1"/>
</dbReference>
<dbReference type="AlphaFoldDB" id="W4MGZ6"/>
<dbReference type="SUPFAM" id="SSF56645">
    <property type="entry name" value="Acyl-CoA dehydrogenase NM domain-like"/>
    <property type="match status" value="1"/>
</dbReference>